<accession>A0A0E2BBA1</accession>
<protein>
    <recommendedName>
        <fullName evidence="3">Small lipoprotein</fullName>
    </recommendedName>
</protein>
<dbReference type="AlphaFoldDB" id="A0A0E2BBA1"/>
<dbReference type="EMBL" id="AHON02000063">
    <property type="protein sequence ID" value="EKO32619.1"/>
    <property type="molecule type" value="Genomic_DNA"/>
</dbReference>
<dbReference type="Proteomes" id="UP000006329">
    <property type="component" value="Unassembled WGS sequence"/>
</dbReference>
<gene>
    <name evidence="1" type="ORF">LEP1GSC179_3056</name>
</gene>
<dbReference type="NCBIfam" id="TIGR04452">
    <property type="entry name" value="Lepto_Lipo_YY_C"/>
    <property type="match status" value="1"/>
</dbReference>
<proteinExistence type="predicted"/>
<organism evidence="1 2">
    <name type="scientific">Leptospira santarosai str. MOR084</name>
    <dbReference type="NCBI Taxonomy" id="1049984"/>
    <lineage>
        <taxon>Bacteria</taxon>
        <taxon>Pseudomonadati</taxon>
        <taxon>Spirochaetota</taxon>
        <taxon>Spirochaetia</taxon>
        <taxon>Leptospirales</taxon>
        <taxon>Leptospiraceae</taxon>
        <taxon>Leptospira</taxon>
    </lineage>
</organism>
<name>A0A0E2BBA1_9LEPT</name>
<evidence type="ECO:0000313" key="1">
    <source>
        <dbReference type="EMBL" id="EKO32619.1"/>
    </source>
</evidence>
<sequence>MFRMKKYFITFLIPFFSITNCYLFNKIGISTPNTVSGKDAKNQILTSALIGAVSSPDNTAIIAIISPQLAKIEENYYYNKTDVDNCANSALITNLITVNIGGFACNLEPREYLIWYD</sequence>
<keyword evidence="2" id="KW-1185">Reference proteome</keyword>
<comment type="caution">
    <text evidence="1">The sequence shown here is derived from an EMBL/GenBank/DDBJ whole genome shotgun (WGS) entry which is preliminary data.</text>
</comment>
<dbReference type="InterPro" id="IPR031030">
    <property type="entry name" value="Lepto_Lipo_YY_C"/>
</dbReference>
<evidence type="ECO:0000313" key="2">
    <source>
        <dbReference type="Proteomes" id="UP000006329"/>
    </source>
</evidence>
<evidence type="ECO:0008006" key="3">
    <source>
        <dbReference type="Google" id="ProtNLM"/>
    </source>
</evidence>
<reference evidence="1" key="1">
    <citation type="submission" date="2012-10" db="EMBL/GenBank/DDBJ databases">
        <authorList>
            <person name="Harkins D.M."/>
            <person name="Durkin A.S."/>
            <person name="Brinkac L.M."/>
            <person name="Haft D.H."/>
            <person name="Selengut J.D."/>
            <person name="Sanka R."/>
            <person name="DePew J."/>
            <person name="Purushe J."/>
            <person name="Matthias M.A."/>
            <person name="Vinetz J.M."/>
            <person name="Sutton G.G."/>
            <person name="Nierman W.C."/>
            <person name="Fouts D.E."/>
        </authorList>
    </citation>
    <scope>NUCLEOTIDE SEQUENCE [LARGE SCALE GENOMIC DNA]</scope>
    <source>
        <strain evidence="1">MOR084</strain>
    </source>
</reference>